<gene>
    <name evidence="1" type="ORF">T07_2010</name>
</gene>
<name>A0A0V0SI41_9BILA</name>
<keyword evidence="2" id="KW-1185">Reference proteome</keyword>
<proteinExistence type="predicted"/>
<protein>
    <submittedName>
        <fullName evidence="1">Uncharacterized protein</fullName>
    </submittedName>
</protein>
<accession>A0A0V0SI41</accession>
<dbReference type="OrthoDB" id="413361at2759"/>
<dbReference type="EMBL" id="JYDL01000009">
    <property type="protein sequence ID" value="KRX26005.1"/>
    <property type="molecule type" value="Genomic_DNA"/>
</dbReference>
<reference evidence="1 2" key="1">
    <citation type="submission" date="2015-01" db="EMBL/GenBank/DDBJ databases">
        <title>Evolution of Trichinella species and genotypes.</title>
        <authorList>
            <person name="Korhonen P.K."/>
            <person name="Edoardo P."/>
            <person name="Giuseppe L.R."/>
            <person name="Gasser R.B."/>
        </authorList>
    </citation>
    <scope>NUCLEOTIDE SEQUENCE [LARGE SCALE GENOMIC DNA]</scope>
    <source>
        <strain evidence="1">ISS37</strain>
    </source>
</reference>
<dbReference type="AlphaFoldDB" id="A0A0V0SI41"/>
<evidence type="ECO:0000313" key="1">
    <source>
        <dbReference type="EMBL" id="KRX26005.1"/>
    </source>
</evidence>
<comment type="caution">
    <text evidence="1">The sequence shown here is derived from an EMBL/GenBank/DDBJ whole genome shotgun (WGS) entry which is preliminary data.</text>
</comment>
<organism evidence="1 2">
    <name type="scientific">Trichinella nelsoni</name>
    <dbReference type="NCBI Taxonomy" id="6336"/>
    <lineage>
        <taxon>Eukaryota</taxon>
        <taxon>Metazoa</taxon>
        <taxon>Ecdysozoa</taxon>
        <taxon>Nematoda</taxon>
        <taxon>Enoplea</taxon>
        <taxon>Dorylaimia</taxon>
        <taxon>Trichinellida</taxon>
        <taxon>Trichinellidae</taxon>
        <taxon>Trichinella</taxon>
    </lineage>
</organism>
<sequence>MSKRTEESTLNASGLNNLAKNCAMTTNFFCYRDENISKSSSMWVAYSSAPQHMTRKKEYFADFVKFAQPMNVKVRNGHFCLRPGHCKLKSVH</sequence>
<dbReference type="Proteomes" id="UP000054630">
    <property type="component" value="Unassembled WGS sequence"/>
</dbReference>
<evidence type="ECO:0000313" key="2">
    <source>
        <dbReference type="Proteomes" id="UP000054630"/>
    </source>
</evidence>